<proteinExistence type="predicted"/>
<reference evidence="3" key="1">
    <citation type="submission" date="2016-06" db="UniProtKB">
        <authorList>
            <consortium name="WormBaseParasite"/>
        </authorList>
    </citation>
    <scope>IDENTIFICATION</scope>
</reference>
<evidence type="ECO:0000313" key="2">
    <source>
        <dbReference type="Proteomes" id="UP000272942"/>
    </source>
</evidence>
<organism evidence="3">
    <name type="scientific">Echinostoma caproni</name>
    <dbReference type="NCBI Taxonomy" id="27848"/>
    <lineage>
        <taxon>Eukaryota</taxon>
        <taxon>Metazoa</taxon>
        <taxon>Spiralia</taxon>
        <taxon>Lophotrochozoa</taxon>
        <taxon>Platyhelminthes</taxon>
        <taxon>Trematoda</taxon>
        <taxon>Digenea</taxon>
        <taxon>Plagiorchiida</taxon>
        <taxon>Echinostomata</taxon>
        <taxon>Echinostomatoidea</taxon>
        <taxon>Echinostomatidae</taxon>
        <taxon>Echinostoma</taxon>
    </lineage>
</organism>
<evidence type="ECO:0000313" key="3">
    <source>
        <dbReference type="WBParaSite" id="ECPE_0000400801-mRNA-1"/>
    </source>
</evidence>
<gene>
    <name evidence="1" type="ORF">ECPE_LOCUS4001</name>
</gene>
<name>A0A183AAL6_9TREM</name>
<evidence type="ECO:0000313" key="1">
    <source>
        <dbReference type="EMBL" id="VDP71298.1"/>
    </source>
</evidence>
<accession>A0A183AAL6</accession>
<dbReference type="EMBL" id="UZAN01040891">
    <property type="protein sequence ID" value="VDP71298.1"/>
    <property type="molecule type" value="Genomic_DNA"/>
</dbReference>
<dbReference type="Proteomes" id="UP000272942">
    <property type="component" value="Unassembled WGS sequence"/>
</dbReference>
<dbReference type="WBParaSite" id="ECPE_0000400801-mRNA-1">
    <property type="protein sequence ID" value="ECPE_0000400801-mRNA-1"/>
    <property type="gene ID" value="ECPE_0000400801"/>
</dbReference>
<dbReference type="AlphaFoldDB" id="A0A183AAL6"/>
<keyword evidence="2" id="KW-1185">Reference proteome</keyword>
<reference evidence="1 2" key="2">
    <citation type="submission" date="2018-11" db="EMBL/GenBank/DDBJ databases">
        <authorList>
            <consortium name="Pathogen Informatics"/>
        </authorList>
    </citation>
    <scope>NUCLEOTIDE SEQUENCE [LARGE SCALE GENOMIC DNA]</scope>
    <source>
        <strain evidence="1 2">Egypt</strain>
    </source>
</reference>
<dbReference type="OrthoDB" id="10417685at2759"/>
<protein>
    <submittedName>
        <fullName evidence="3">WW domain-containing protein</fullName>
    </submittedName>
</protein>
<sequence>MGKLKMSTADSPTDWTPSELSEVNEVWRKLKPAEDWLELMEDPIQWKSSNITDKGVFDADRIALKSLQNST</sequence>